<dbReference type="PANTHER" id="PTHR45907">
    <property type="entry name" value="SERPENTINE RECEPTOR, CLASS J"/>
    <property type="match status" value="1"/>
</dbReference>
<evidence type="ECO:0000256" key="1">
    <source>
        <dbReference type="SAM" id="Phobius"/>
    </source>
</evidence>
<keyword evidence="1" id="KW-1133">Transmembrane helix</keyword>
<dbReference type="Pfam" id="PF10326">
    <property type="entry name" value="7TM_GPCR_Str"/>
    <property type="match status" value="1"/>
</dbReference>
<keyword evidence="1" id="KW-0812">Transmembrane</keyword>
<protein>
    <recommendedName>
        <fullName evidence="4">G protein-coupled receptor</fullName>
    </recommendedName>
</protein>
<reference evidence="3" key="1">
    <citation type="submission" date="2022-10" db="EMBL/GenBank/DDBJ databases">
        <title>Genome assembly of Pristionchus species.</title>
        <authorList>
            <person name="Yoshida K."/>
            <person name="Sommer R.J."/>
        </authorList>
    </citation>
    <scope>NUCLEOTIDE SEQUENCE [LARGE SCALE GENOMIC DNA]</scope>
    <source>
        <strain evidence="3">RS5460</strain>
    </source>
</reference>
<evidence type="ECO:0008006" key="4">
    <source>
        <dbReference type="Google" id="ProtNLM"/>
    </source>
</evidence>
<dbReference type="Proteomes" id="UP001328107">
    <property type="component" value="Unassembled WGS sequence"/>
</dbReference>
<feature type="non-terminal residue" evidence="2">
    <location>
        <position position="66"/>
    </location>
</feature>
<gene>
    <name evidence="2" type="ORF">PMAYCL1PPCAC_26514</name>
</gene>
<dbReference type="AlphaFoldDB" id="A0AAN5D645"/>
<keyword evidence="3" id="KW-1185">Reference proteome</keyword>
<dbReference type="PANTHER" id="PTHR45907:SF16">
    <property type="entry name" value="SERPENTINE RECEPTOR, CLASS J"/>
    <property type="match status" value="1"/>
</dbReference>
<dbReference type="InterPro" id="IPR019428">
    <property type="entry name" value="7TM_GPCR_serpentine_rcpt_Str"/>
</dbReference>
<evidence type="ECO:0000313" key="3">
    <source>
        <dbReference type="Proteomes" id="UP001328107"/>
    </source>
</evidence>
<proteinExistence type="predicted"/>
<dbReference type="EMBL" id="BTRK01000005">
    <property type="protein sequence ID" value="GMR56319.1"/>
    <property type="molecule type" value="Genomic_DNA"/>
</dbReference>
<name>A0AAN5D645_9BILA</name>
<feature type="non-terminal residue" evidence="2">
    <location>
        <position position="1"/>
    </location>
</feature>
<feature type="transmembrane region" description="Helical" evidence="1">
    <location>
        <begin position="21"/>
        <end position="45"/>
    </location>
</feature>
<comment type="caution">
    <text evidence="2">The sequence shown here is derived from an EMBL/GenBank/DDBJ whole genome shotgun (WGS) entry which is preliminary data.</text>
</comment>
<dbReference type="InterPro" id="IPR019423">
    <property type="entry name" value="7TM_GPCR_serpentine_rcpt_Srj"/>
</dbReference>
<sequence length="66" mass="7558">TREHVSSTKTLSLQRQMFRSLVCQAIYPFITTYSPLAVTMLFPVVGIQFDWIPILCPPMCVSHPLF</sequence>
<accession>A0AAN5D645</accession>
<evidence type="ECO:0000313" key="2">
    <source>
        <dbReference type="EMBL" id="GMR56319.1"/>
    </source>
</evidence>
<keyword evidence="1" id="KW-0472">Membrane</keyword>
<organism evidence="2 3">
    <name type="scientific">Pristionchus mayeri</name>
    <dbReference type="NCBI Taxonomy" id="1317129"/>
    <lineage>
        <taxon>Eukaryota</taxon>
        <taxon>Metazoa</taxon>
        <taxon>Ecdysozoa</taxon>
        <taxon>Nematoda</taxon>
        <taxon>Chromadorea</taxon>
        <taxon>Rhabditida</taxon>
        <taxon>Rhabditina</taxon>
        <taxon>Diplogasteromorpha</taxon>
        <taxon>Diplogasteroidea</taxon>
        <taxon>Neodiplogasteridae</taxon>
        <taxon>Pristionchus</taxon>
    </lineage>
</organism>